<evidence type="ECO:0000313" key="3">
    <source>
        <dbReference type="Proteomes" id="UP000325333"/>
    </source>
</evidence>
<accession>A0A5B0KPT7</accession>
<evidence type="ECO:0000313" key="1">
    <source>
        <dbReference type="EMBL" id="KAA1053398.1"/>
    </source>
</evidence>
<comment type="caution">
    <text evidence="1">The sequence shown here is derived from an EMBL/GenBank/DDBJ whole genome shotgun (WGS) entry which is preliminary data.</text>
</comment>
<name>A0A5B0KPT7_9PROT</name>
<dbReference type="Proteomes" id="UP001628281">
    <property type="component" value="Unassembled WGS sequence"/>
</dbReference>
<gene>
    <name evidence="2" type="ORF">ACJ41P_23985</name>
    <name evidence="1" type="ORF">FH063_002709</name>
</gene>
<sequence>MKEKDAPVFVRSMRSYEGGGADHGAPIAAAKVEKLRLAAAGPQQILKLRLFGASASLQLGWIAPLHGYGAAA</sequence>
<organism evidence="1 3">
    <name type="scientific">Azospirillum argentinense</name>
    <dbReference type="NCBI Taxonomy" id="2970906"/>
    <lineage>
        <taxon>Bacteria</taxon>
        <taxon>Pseudomonadati</taxon>
        <taxon>Pseudomonadota</taxon>
        <taxon>Alphaproteobacteria</taxon>
        <taxon>Rhodospirillales</taxon>
        <taxon>Azospirillaceae</taxon>
        <taxon>Azospirillum</taxon>
    </lineage>
</organism>
<dbReference type="AlphaFoldDB" id="A0A5B0KPT7"/>
<reference evidence="1 3" key="1">
    <citation type="submission" date="2019-07" db="EMBL/GenBank/DDBJ databases">
        <title>Genome sequencing of the stress-tolerant strain Azospirillum brasilense Az19.</title>
        <authorList>
            <person name="Maroniche G.A."/>
            <person name="Garcia J.E."/>
            <person name="Pagnussat L."/>
            <person name="Amenta M."/>
            <person name="Creus C.M."/>
        </authorList>
    </citation>
    <scope>NUCLEOTIDE SEQUENCE [LARGE SCALE GENOMIC DNA]</scope>
    <source>
        <strain evidence="1 3">Az19</strain>
    </source>
</reference>
<dbReference type="EMBL" id="JBJLSN010000044">
    <property type="protein sequence ID" value="MFL7904214.1"/>
    <property type="molecule type" value="Genomic_DNA"/>
</dbReference>
<evidence type="ECO:0000313" key="2">
    <source>
        <dbReference type="EMBL" id="MFL7904214.1"/>
    </source>
</evidence>
<proteinExistence type="predicted"/>
<keyword evidence="4" id="KW-1185">Reference proteome</keyword>
<reference evidence="2 4" key="2">
    <citation type="submission" date="2024-11" db="EMBL/GenBank/DDBJ databases">
        <title>Draft genome sequences of two bacteria associated to sugarcane roots in Colombia.</title>
        <authorList>
            <person name="Pardo-Diaz S."/>
            <person name="Masmela-Mendoza J."/>
            <person name="Delgadillo-Duran P."/>
            <person name="Bautista E.J."/>
            <person name="Rojas-Tapias D.F."/>
        </authorList>
    </citation>
    <scope>NUCLEOTIDE SEQUENCE [LARGE SCALE GENOMIC DNA]</scope>
    <source>
        <strain evidence="2 4">Ap18</strain>
    </source>
</reference>
<dbReference type="EMBL" id="VEWN01000015">
    <property type="protein sequence ID" value="KAA1053398.1"/>
    <property type="molecule type" value="Genomic_DNA"/>
</dbReference>
<evidence type="ECO:0000313" key="4">
    <source>
        <dbReference type="Proteomes" id="UP001628281"/>
    </source>
</evidence>
<dbReference type="Proteomes" id="UP000325333">
    <property type="component" value="Unassembled WGS sequence"/>
</dbReference>
<dbReference type="RefSeq" id="WP_149651145.1">
    <property type="nucleotide sequence ID" value="NZ_JBDZDB010000025.1"/>
</dbReference>
<protein>
    <submittedName>
        <fullName evidence="1">Uncharacterized protein</fullName>
    </submittedName>
</protein>